<reference evidence="12 13" key="1">
    <citation type="journal article" date="2003" name="PLoS Biol.">
        <title>The genome sequence of Caenorhabditis briggsae: a platform for comparative genomics.</title>
        <authorList>
            <person name="Stein L.D."/>
            <person name="Bao Z."/>
            <person name="Blasiar D."/>
            <person name="Blumenthal T."/>
            <person name="Brent M.R."/>
            <person name="Chen N."/>
            <person name="Chinwalla A."/>
            <person name="Clarke L."/>
            <person name="Clee C."/>
            <person name="Coghlan A."/>
            <person name="Coulson A."/>
            <person name="D'Eustachio P."/>
            <person name="Fitch D.H."/>
            <person name="Fulton L.A."/>
            <person name="Fulton R.E."/>
            <person name="Griffiths-Jones S."/>
            <person name="Harris T.W."/>
            <person name="Hillier L.W."/>
            <person name="Kamath R."/>
            <person name="Kuwabara P.E."/>
            <person name="Mardis E.R."/>
            <person name="Marra M.A."/>
            <person name="Miner T.L."/>
            <person name="Minx P."/>
            <person name="Mullikin J.C."/>
            <person name="Plumb R.W."/>
            <person name="Rogers J."/>
            <person name="Schein J.E."/>
            <person name="Sohrmann M."/>
            <person name="Spieth J."/>
            <person name="Stajich J.E."/>
            <person name="Wei C."/>
            <person name="Willey D."/>
            <person name="Wilson R.K."/>
            <person name="Durbin R."/>
            <person name="Waterston R.H."/>
        </authorList>
    </citation>
    <scope>NUCLEOTIDE SEQUENCE [LARGE SCALE GENOMIC DNA]</scope>
    <source>
        <strain evidence="12 13">AF16</strain>
    </source>
</reference>
<organism evidence="12 13">
    <name type="scientific">Caenorhabditis briggsae</name>
    <dbReference type="NCBI Taxonomy" id="6238"/>
    <lineage>
        <taxon>Eukaryota</taxon>
        <taxon>Metazoa</taxon>
        <taxon>Ecdysozoa</taxon>
        <taxon>Nematoda</taxon>
        <taxon>Chromadorea</taxon>
        <taxon>Rhabditida</taxon>
        <taxon>Rhabditina</taxon>
        <taxon>Rhabditomorpha</taxon>
        <taxon>Rhabditoidea</taxon>
        <taxon>Rhabditidae</taxon>
        <taxon>Peloderinae</taxon>
        <taxon>Caenorhabditis</taxon>
    </lineage>
</organism>
<dbReference type="PRINTS" id="PR01333">
    <property type="entry name" value="2POREKCHANEL"/>
</dbReference>
<accession>A8XRB6</accession>
<dbReference type="GO" id="GO:0015271">
    <property type="term" value="F:outward rectifier potassium channel activity"/>
    <property type="evidence" value="ECO:0000318"/>
    <property type="project" value="GO_Central"/>
</dbReference>
<dbReference type="Pfam" id="PF07885">
    <property type="entry name" value="Ion_trans_2"/>
    <property type="match status" value="2"/>
</dbReference>
<evidence type="ECO:0000313" key="12">
    <source>
        <dbReference type="EMBL" id="CAP35135.2"/>
    </source>
</evidence>
<evidence type="ECO:0000256" key="2">
    <source>
        <dbReference type="ARBA" id="ARBA00022448"/>
    </source>
</evidence>
<evidence type="ECO:0000256" key="1">
    <source>
        <dbReference type="ARBA" id="ARBA00004141"/>
    </source>
</evidence>
<feature type="transmembrane region" description="Helical" evidence="10">
    <location>
        <begin position="354"/>
        <end position="373"/>
    </location>
</feature>
<feature type="region of interest" description="Disordered" evidence="9">
    <location>
        <begin position="252"/>
        <end position="292"/>
    </location>
</feature>
<dbReference type="GO" id="GO:0022841">
    <property type="term" value="F:potassium ion leak channel activity"/>
    <property type="evidence" value="ECO:0000318"/>
    <property type="project" value="GO_Central"/>
</dbReference>
<comment type="similarity">
    <text evidence="8">Belongs to the two pore domain potassium channel (TC 1.A.1.8) family.</text>
</comment>
<dbReference type="AlphaFoldDB" id="A8XRB6"/>
<keyword evidence="4 10" id="KW-1133">Transmembrane helix</keyword>
<sequence length="609" mass="69800">MKEFVTINELEEVCEMGTFKDRFEKFKPYLLNAGIVLFVGIYVYAGALLIQYIERIPAKVEESFRLRRNIKDDMPIIPLDRSKECVLHALRKMAHMAKGNCSHLHVCLKFNLSSLRSDFQTNVNLLDECYSSDLQKIKAIYDSHIPEGSTEPEQEPKSAVALKKFEVVDGFEQWTKTDAILFCFTVITTIGYGNVAPQSFWGRVFVIIYGTIGIPTAMMAIANVGKFLATLLKSWTRPFLLLCRKMRKKMNKKDQNGNEVKETQRLMESSKKKAKKIEDDISSHDDEEQEEEIEESDVTETIVLFLAFLIYIIAGSFLMSYYEEGMTFGLAIYFNFVTLTTIGLGDLVPQSTDWLFVTLVYCAIGLALTTIAIEIAADTLKKLHYFGRKLDNVHNVQIWFGGQKLSMKALVKNLGDQLNVPVEDLENLDLAKFVDDAIKVEAGELTTLRNDRAWMNSNYWRAIESGSMHYVDDDDLVTLQSNLSCGSQQMLIRVPYSRSSDSRMITVNHEPLTEMSDENYRISSANEEYETVDTQFQDIEAAITDRPHVSQNEGARKTSQCIELQKLLKALNDLNNEVVSQDGRWSEEARRRYLEYQRIWSRFRTPKNH</sequence>
<keyword evidence="7 8" id="KW-0407">Ion channel</keyword>
<keyword evidence="5 8" id="KW-0406">Ion transport</keyword>
<dbReference type="EMBL" id="HE600959">
    <property type="protein sequence ID" value="CAP35135.2"/>
    <property type="molecule type" value="Genomic_DNA"/>
</dbReference>
<keyword evidence="13" id="KW-1185">Reference proteome</keyword>
<evidence type="ECO:0000256" key="3">
    <source>
        <dbReference type="ARBA" id="ARBA00022692"/>
    </source>
</evidence>
<proteinExistence type="inferred from homology"/>
<keyword evidence="2 8" id="KW-0813">Transport</keyword>
<dbReference type="GO" id="GO:0005886">
    <property type="term" value="C:plasma membrane"/>
    <property type="evidence" value="ECO:0000318"/>
    <property type="project" value="GO_Central"/>
</dbReference>
<dbReference type="PANTHER" id="PTHR11003:SF97">
    <property type="entry name" value="POTASSIUM CHANNEL DOMAIN-CONTAINING PROTEIN"/>
    <property type="match status" value="1"/>
</dbReference>
<evidence type="ECO:0000256" key="4">
    <source>
        <dbReference type="ARBA" id="ARBA00022989"/>
    </source>
</evidence>
<keyword evidence="6 10" id="KW-0472">Membrane</keyword>
<feature type="domain" description="Potassium channel" evidence="11">
    <location>
        <begin position="168"/>
        <end position="228"/>
    </location>
</feature>
<evidence type="ECO:0000256" key="8">
    <source>
        <dbReference type="RuleBase" id="RU003857"/>
    </source>
</evidence>
<evidence type="ECO:0000256" key="5">
    <source>
        <dbReference type="ARBA" id="ARBA00023065"/>
    </source>
</evidence>
<feature type="compositionally biased region" description="Basic and acidic residues" evidence="9">
    <location>
        <begin position="252"/>
        <end position="284"/>
    </location>
</feature>
<dbReference type="STRING" id="6238.A8XRB6"/>
<feature type="transmembrane region" description="Helical" evidence="10">
    <location>
        <begin position="302"/>
        <end position="322"/>
    </location>
</feature>
<name>A8XRB6_CAEBR</name>
<evidence type="ECO:0000313" key="14">
    <source>
        <dbReference type="WormBase" id="CBG17497a"/>
    </source>
</evidence>
<protein>
    <submittedName>
        <fullName evidence="12">Protein CBR-TWK-43</fullName>
    </submittedName>
</protein>
<keyword evidence="3 8" id="KW-0812">Transmembrane</keyword>
<dbReference type="InterPro" id="IPR013099">
    <property type="entry name" value="K_chnl_dom"/>
</dbReference>
<gene>
    <name evidence="14" type="primary">twk-43</name>
    <name evidence="12" type="synonym">Cbr-twk-43</name>
    <name evidence="14" type="ORF">CBG17497</name>
    <name evidence="12" type="ORF">CBG_17497</name>
</gene>
<dbReference type="Proteomes" id="UP000008549">
    <property type="component" value="Unassembled WGS sequence"/>
</dbReference>
<dbReference type="OMA" id="RNDRAWM"/>
<evidence type="ECO:0000313" key="13">
    <source>
        <dbReference type="Proteomes" id="UP000008549"/>
    </source>
</evidence>
<evidence type="ECO:0000256" key="9">
    <source>
        <dbReference type="SAM" id="MobiDB-lite"/>
    </source>
</evidence>
<feature type="transmembrane region" description="Helical" evidence="10">
    <location>
        <begin position="328"/>
        <end position="347"/>
    </location>
</feature>
<dbReference type="SUPFAM" id="SSF81324">
    <property type="entry name" value="Voltage-gated potassium channels"/>
    <property type="match status" value="2"/>
</dbReference>
<evidence type="ECO:0000256" key="7">
    <source>
        <dbReference type="ARBA" id="ARBA00023303"/>
    </source>
</evidence>
<feature type="transmembrane region" description="Helical" evidence="10">
    <location>
        <begin position="200"/>
        <end position="221"/>
    </location>
</feature>
<dbReference type="InterPro" id="IPR003280">
    <property type="entry name" value="2pore_dom_K_chnl"/>
</dbReference>
<dbReference type="eggNOG" id="KOG1418">
    <property type="taxonomic scope" value="Eukaryota"/>
</dbReference>
<evidence type="ECO:0000256" key="10">
    <source>
        <dbReference type="SAM" id="Phobius"/>
    </source>
</evidence>
<dbReference type="Gene3D" id="1.10.287.70">
    <property type="match status" value="1"/>
</dbReference>
<evidence type="ECO:0000259" key="11">
    <source>
        <dbReference type="Pfam" id="PF07885"/>
    </source>
</evidence>
<evidence type="ECO:0000256" key="6">
    <source>
        <dbReference type="ARBA" id="ARBA00023136"/>
    </source>
</evidence>
<dbReference type="PANTHER" id="PTHR11003">
    <property type="entry name" value="POTASSIUM CHANNEL, SUBFAMILY K"/>
    <property type="match status" value="1"/>
</dbReference>
<dbReference type="GO" id="GO:0071805">
    <property type="term" value="P:potassium ion transmembrane transport"/>
    <property type="evidence" value="ECO:0000318"/>
    <property type="project" value="GO_Central"/>
</dbReference>
<reference evidence="12 13" key="2">
    <citation type="journal article" date="2011" name="PLoS Genet.">
        <title>Caenorhabditis briggsae recombinant inbred line genotypes reveal inter-strain incompatibility and the evolution of recombination.</title>
        <authorList>
            <person name="Ross J.A."/>
            <person name="Koboldt D.C."/>
            <person name="Staisch J.E."/>
            <person name="Chamberlin H.M."/>
            <person name="Gupta B.P."/>
            <person name="Miller R.D."/>
            <person name="Baird S.E."/>
            <person name="Haag E.S."/>
        </authorList>
    </citation>
    <scope>NUCLEOTIDE SEQUENCE [LARGE SCALE GENOMIC DNA]</scope>
    <source>
        <strain evidence="12 13">AF16</strain>
    </source>
</reference>
<feature type="domain" description="Potassium channel" evidence="11">
    <location>
        <begin position="309"/>
        <end position="381"/>
    </location>
</feature>
<dbReference type="InParanoid" id="A8XRB6"/>
<dbReference type="WormBase" id="CBG17497a">
    <property type="protein sequence ID" value="CBP44875"/>
    <property type="gene ID" value="WBGene00037104"/>
    <property type="gene designation" value="Cbr-twk-43"/>
</dbReference>
<comment type="subcellular location">
    <subcellularLocation>
        <location evidence="1">Membrane</location>
        <topology evidence="1">Multi-pass membrane protein</topology>
    </subcellularLocation>
</comment>
<feature type="transmembrane region" description="Helical" evidence="10">
    <location>
        <begin position="29"/>
        <end position="50"/>
    </location>
</feature>
<dbReference type="HOGENOM" id="CLU_028432_0_0_1"/>